<proteinExistence type="predicted"/>
<protein>
    <submittedName>
        <fullName evidence="1">6817_t:CDS:1</fullName>
    </submittedName>
</protein>
<keyword evidence="2" id="KW-1185">Reference proteome</keyword>
<sequence>PNTFSSKVLQDIVQHISINDTPERYLHSNQTPHRSASLLTPPSSEERPLIQSLPAENSVASNATEPSVKVSLAEKIMAQSALYSQAIQKQQQQQHSTSSTIAPPKNANFISSVVNPRPRPSTHKGPSPTFTFHRLQQKQQQFLTRNSVKEEHENPHDEEHDKPIAPSDLSIALTAVELPVIDEEPSQHDDERELSNRGVERSKPAAPIPKPDPLDNPL</sequence>
<dbReference type="Proteomes" id="UP000789525">
    <property type="component" value="Unassembled WGS sequence"/>
</dbReference>
<comment type="caution">
    <text evidence="1">The sequence shown here is derived from an EMBL/GenBank/DDBJ whole genome shotgun (WGS) entry which is preliminary data.</text>
</comment>
<feature type="non-terminal residue" evidence="1">
    <location>
        <position position="1"/>
    </location>
</feature>
<name>A0ACA9Q3L4_9GLOM</name>
<organism evidence="1 2">
    <name type="scientific">Acaulospora colombiana</name>
    <dbReference type="NCBI Taxonomy" id="27376"/>
    <lineage>
        <taxon>Eukaryota</taxon>
        <taxon>Fungi</taxon>
        <taxon>Fungi incertae sedis</taxon>
        <taxon>Mucoromycota</taxon>
        <taxon>Glomeromycotina</taxon>
        <taxon>Glomeromycetes</taxon>
        <taxon>Diversisporales</taxon>
        <taxon>Acaulosporaceae</taxon>
        <taxon>Acaulospora</taxon>
    </lineage>
</organism>
<evidence type="ECO:0000313" key="2">
    <source>
        <dbReference type="Proteomes" id="UP000789525"/>
    </source>
</evidence>
<accession>A0ACA9Q3L4</accession>
<gene>
    <name evidence="1" type="ORF">ACOLOM_LOCUS11812</name>
</gene>
<feature type="non-terminal residue" evidence="1">
    <location>
        <position position="218"/>
    </location>
</feature>
<evidence type="ECO:0000313" key="1">
    <source>
        <dbReference type="EMBL" id="CAG8734171.1"/>
    </source>
</evidence>
<dbReference type="EMBL" id="CAJVPT010044349">
    <property type="protein sequence ID" value="CAG8734171.1"/>
    <property type="molecule type" value="Genomic_DNA"/>
</dbReference>
<reference evidence="1" key="1">
    <citation type="submission" date="2021-06" db="EMBL/GenBank/DDBJ databases">
        <authorList>
            <person name="Kallberg Y."/>
            <person name="Tangrot J."/>
            <person name="Rosling A."/>
        </authorList>
    </citation>
    <scope>NUCLEOTIDE SEQUENCE</scope>
    <source>
        <strain evidence="1">CL356</strain>
    </source>
</reference>